<proteinExistence type="inferred from homology"/>
<comment type="cofactor">
    <cofactor evidence="5">
        <name>Mg(2+)</name>
        <dbReference type="ChEBI" id="CHEBI:18420"/>
    </cofactor>
</comment>
<evidence type="ECO:0000256" key="4">
    <source>
        <dbReference type="PIRSR" id="PIRSR006806-1"/>
    </source>
</evidence>
<dbReference type="GO" id="GO:0046872">
    <property type="term" value="F:metal ion binding"/>
    <property type="evidence" value="ECO:0007669"/>
    <property type="project" value="UniProtKB-KW"/>
</dbReference>
<dbReference type="GO" id="GO:0005524">
    <property type="term" value="F:ATP binding"/>
    <property type="evidence" value="ECO:0007669"/>
    <property type="project" value="UniProtKB-KW"/>
</dbReference>
<keyword evidence="2 4" id="KW-0547">Nucleotide-binding</keyword>
<feature type="coiled-coil region" evidence="6">
    <location>
        <begin position="4"/>
        <end position="31"/>
    </location>
</feature>
<dbReference type="PANTHER" id="PTHR23407:SF1">
    <property type="entry name" value="5-FORMYLTETRAHYDROFOLATE CYCLO-LIGASE"/>
    <property type="match status" value="1"/>
</dbReference>
<feature type="binding site" evidence="4">
    <location>
        <begin position="145"/>
        <end position="153"/>
    </location>
    <ligand>
        <name>ATP</name>
        <dbReference type="ChEBI" id="CHEBI:30616"/>
    </ligand>
</feature>
<evidence type="ECO:0000313" key="8">
    <source>
        <dbReference type="Proteomes" id="UP000245212"/>
    </source>
</evidence>
<reference evidence="8" key="1">
    <citation type="submission" date="2018-05" db="EMBL/GenBank/DDBJ databases">
        <authorList>
            <person name="Li Y."/>
        </authorList>
    </citation>
    <scope>NUCLEOTIDE SEQUENCE [LARGE SCALE GENOMIC DNA]</scope>
    <source>
        <strain evidence="8">3d-2-2</strain>
    </source>
</reference>
<dbReference type="InterPro" id="IPR002698">
    <property type="entry name" value="FTHF_cligase"/>
</dbReference>
<dbReference type="Proteomes" id="UP000245212">
    <property type="component" value="Unassembled WGS sequence"/>
</dbReference>
<sequence length="207" mass="23487">MNTCNTAQDNADTLRKRLRDARAKTTSEERNNSGLRIRARLHTWLAIHLSERPEDSPPPVIAAYWPLELEPDLRPLLRKWDQEEGHTLALPVIDQPGQPLRFRQWTTDTPMQTGLHGIEEPAEGQWLTPDIILVPTLGYTREADRLGYGGGYYDRTLAALRDDGHAFVTIGVAWSIGEFKRKDHPPADHDFRLDAIATEAKWVPEAP</sequence>
<keyword evidence="8" id="KW-1185">Reference proteome</keyword>
<comment type="catalytic activity">
    <reaction evidence="5">
        <text>(6S)-5-formyl-5,6,7,8-tetrahydrofolate + ATP = (6R)-5,10-methenyltetrahydrofolate + ADP + phosphate</text>
        <dbReference type="Rhea" id="RHEA:10488"/>
        <dbReference type="ChEBI" id="CHEBI:30616"/>
        <dbReference type="ChEBI" id="CHEBI:43474"/>
        <dbReference type="ChEBI" id="CHEBI:57455"/>
        <dbReference type="ChEBI" id="CHEBI:57457"/>
        <dbReference type="ChEBI" id="CHEBI:456216"/>
        <dbReference type="EC" id="6.3.3.2"/>
    </reaction>
</comment>
<protein>
    <recommendedName>
        <fullName evidence="5">5-formyltetrahydrofolate cyclo-ligase</fullName>
        <ecNumber evidence="5">6.3.3.2</ecNumber>
    </recommendedName>
</protein>
<keyword evidence="5" id="KW-0479">Metal-binding</keyword>
<dbReference type="GO" id="GO:0035999">
    <property type="term" value="P:tetrahydrofolate interconversion"/>
    <property type="evidence" value="ECO:0007669"/>
    <property type="project" value="TreeGrafter"/>
</dbReference>
<keyword evidence="5" id="KW-0460">Magnesium</keyword>
<dbReference type="GO" id="GO:0030272">
    <property type="term" value="F:5-formyltetrahydrofolate cyclo-ligase activity"/>
    <property type="evidence" value="ECO:0007669"/>
    <property type="project" value="UniProtKB-EC"/>
</dbReference>
<dbReference type="InterPro" id="IPR037171">
    <property type="entry name" value="NagB/RpiA_transferase-like"/>
</dbReference>
<evidence type="ECO:0000256" key="1">
    <source>
        <dbReference type="ARBA" id="ARBA00010638"/>
    </source>
</evidence>
<dbReference type="PANTHER" id="PTHR23407">
    <property type="entry name" value="ATPASE INHIBITOR/5-FORMYLTETRAHYDROFOLATE CYCLO-LIGASE"/>
    <property type="match status" value="1"/>
</dbReference>
<dbReference type="NCBIfam" id="TIGR02727">
    <property type="entry name" value="MTHFS_bact"/>
    <property type="match status" value="1"/>
</dbReference>
<keyword evidence="3 4" id="KW-0067">ATP-binding</keyword>
<dbReference type="GO" id="GO:0009396">
    <property type="term" value="P:folic acid-containing compound biosynthetic process"/>
    <property type="evidence" value="ECO:0007669"/>
    <property type="project" value="TreeGrafter"/>
</dbReference>
<evidence type="ECO:0000256" key="6">
    <source>
        <dbReference type="SAM" id="Coils"/>
    </source>
</evidence>
<evidence type="ECO:0000256" key="2">
    <source>
        <dbReference type="ARBA" id="ARBA00022741"/>
    </source>
</evidence>
<dbReference type="EMBL" id="QETA01000009">
    <property type="protein sequence ID" value="PWF21076.1"/>
    <property type="molecule type" value="Genomic_DNA"/>
</dbReference>
<dbReference type="AlphaFoldDB" id="A0A2V1JYK4"/>
<keyword evidence="6" id="KW-0175">Coiled coil</keyword>
<evidence type="ECO:0000256" key="3">
    <source>
        <dbReference type="ARBA" id="ARBA00022840"/>
    </source>
</evidence>
<dbReference type="InterPro" id="IPR024185">
    <property type="entry name" value="FTHF_cligase-like_sf"/>
</dbReference>
<accession>A0A2V1JYK4</accession>
<comment type="caution">
    <text evidence="7">The sequence shown here is derived from an EMBL/GenBank/DDBJ whole genome shotgun (WGS) entry which is preliminary data.</text>
</comment>
<feature type="binding site" evidence="4">
    <location>
        <position position="70"/>
    </location>
    <ligand>
        <name>substrate</name>
    </ligand>
</feature>
<gene>
    <name evidence="7" type="ORF">DD235_16275</name>
</gene>
<organism evidence="7 8">
    <name type="scientific">Corticimicrobacter populi</name>
    <dbReference type="NCBI Taxonomy" id="2175229"/>
    <lineage>
        <taxon>Bacteria</taxon>
        <taxon>Pseudomonadati</taxon>
        <taxon>Pseudomonadota</taxon>
        <taxon>Betaproteobacteria</taxon>
        <taxon>Burkholderiales</taxon>
        <taxon>Alcaligenaceae</taxon>
        <taxon>Corticimicrobacter</taxon>
    </lineage>
</organism>
<dbReference type="SUPFAM" id="SSF100950">
    <property type="entry name" value="NagB/RpiA/CoA transferase-like"/>
    <property type="match status" value="1"/>
</dbReference>
<comment type="similarity">
    <text evidence="1 5">Belongs to the 5-formyltetrahydrofolate cyclo-ligase family.</text>
</comment>
<dbReference type="Gene3D" id="3.40.50.10420">
    <property type="entry name" value="NagB/RpiA/CoA transferase-like"/>
    <property type="match status" value="1"/>
</dbReference>
<evidence type="ECO:0000256" key="5">
    <source>
        <dbReference type="RuleBase" id="RU361279"/>
    </source>
</evidence>
<dbReference type="RefSeq" id="WP_109063170.1">
    <property type="nucleotide sequence ID" value="NZ_QETA01000009.1"/>
</dbReference>
<keyword evidence="7" id="KW-0436">Ligase</keyword>
<dbReference type="PIRSF" id="PIRSF006806">
    <property type="entry name" value="FTHF_cligase"/>
    <property type="match status" value="1"/>
</dbReference>
<name>A0A2V1JYK4_9BURK</name>
<evidence type="ECO:0000313" key="7">
    <source>
        <dbReference type="EMBL" id="PWF21076.1"/>
    </source>
</evidence>
<dbReference type="Pfam" id="PF01812">
    <property type="entry name" value="5-FTHF_cyc-lig"/>
    <property type="match status" value="1"/>
</dbReference>
<dbReference type="EC" id="6.3.3.2" evidence="5"/>